<evidence type="ECO:0000313" key="4">
    <source>
        <dbReference type="Proteomes" id="UP000694540"/>
    </source>
</evidence>
<reference evidence="3" key="2">
    <citation type="submission" date="2025-09" db="UniProtKB">
        <authorList>
            <consortium name="Ensembl"/>
        </authorList>
    </citation>
    <scope>IDENTIFICATION</scope>
</reference>
<sequence>IGPRACLLGLLALLVAGQCSYSPEPDQQLTLPPGWVSLGRADPEEELSLTFALKQQNVDRLSELVQAVSDPDSPRYGACRDR</sequence>
<dbReference type="Proteomes" id="UP000694540">
    <property type="component" value="Unplaced"/>
</dbReference>
<keyword evidence="4" id="KW-1185">Reference proteome</keyword>
<proteinExistence type="predicted"/>
<evidence type="ECO:0000256" key="1">
    <source>
        <dbReference type="SAM" id="SignalP"/>
    </source>
</evidence>
<evidence type="ECO:0000313" key="3">
    <source>
        <dbReference type="Ensembl" id="ENSCWAP00000008693.1"/>
    </source>
</evidence>
<dbReference type="InterPro" id="IPR015366">
    <property type="entry name" value="S53_propep"/>
</dbReference>
<dbReference type="GeneTree" id="ENSGT00390000008684"/>
<dbReference type="AlphaFoldDB" id="A0A8C3W4N7"/>
<organism evidence="3 4">
    <name type="scientific">Catagonus wagneri</name>
    <name type="common">Chacoan peccary</name>
    <dbReference type="NCBI Taxonomy" id="51154"/>
    <lineage>
        <taxon>Eukaryota</taxon>
        <taxon>Metazoa</taxon>
        <taxon>Chordata</taxon>
        <taxon>Craniata</taxon>
        <taxon>Vertebrata</taxon>
        <taxon>Euteleostomi</taxon>
        <taxon>Mammalia</taxon>
        <taxon>Eutheria</taxon>
        <taxon>Laurasiatheria</taxon>
        <taxon>Artiodactyla</taxon>
        <taxon>Suina</taxon>
        <taxon>Tayassuidae</taxon>
        <taxon>Catagonus</taxon>
    </lineage>
</organism>
<gene>
    <name evidence="3" type="primary">TPP1</name>
</gene>
<evidence type="ECO:0000259" key="2">
    <source>
        <dbReference type="Pfam" id="PF09286"/>
    </source>
</evidence>
<protein>
    <submittedName>
        <fullName evidence="3">Tripeptidyl peptidase 1</fullName>
    </submittedName>
</protein>
<dbReference type="Ensembl" id="ENSCWAT00000009443.1">
    <property type="protein sequence ID" value="ENSCWAP00000008693.1"/>
    <property type="gene ID" value="ENSCWAG00000006176.1"/>
</dbReference>
<dbReference type="GO" id="GO:0004175">
    <property type="term" value="F:endopeptidase activity"/>
    <property type="evidence" value="ECO:0007669"/>
    <property type="project" value="TreeGrafter"/>
</dbReference>
<dbReference type="InterPro" id="IPR050819">
    <property type="entry name" value="Tripeptidyl-peptidase_I"/>
</dbReference>
<name>A0A8C3W4N7_9CETA</name>
<reference evidence="3" key="1">
    <citation type="submission" date="2025-08" db="UniProtKB">
        <authorList>
            <consortium name="Ensembl"/>
        </authorList>
    </citation>
    <scope>IDENTIFICATION</scope>
</reference>
<dbReference type="GO" id="GO:0008240">
    <property type="term" value="F:tripeptidyl-peptidase activity"/>
    <property type="evidence" value="ECO:0007669"/>
    <property type="project" value="TreeGrafter"/>
</dbReference>
<feature type="signal peptide" evidence="1">
    <location>
        <begin position="1"/>
        <end position="21"/>
    </location>
</feature>
<dbReference type="GO" id="GO:0007417">
    <property type="term" value="P:central nervous system development"/>
    <property type="evidence" value="ECO:0007669"/>
    <property type="project" value="TreeGrafter"/>
</dbReference>
<feature type="domain" description="Peptidase S53 activation" evidence="2">
    <location>
        <begin position="33"/>
        <end position="78"/>
    </location>
</feature>
<accession>A0A8C3W4N7</accession>
<dbReference type="PANTHER" id="PTHR14218:SF15">
    <property type="entry name" value="TRIPEPTIDYL-PEPTIDASE 1"/>
    <property type="match status" value="1"/>
</dbReference>
<dbReference type="PANTHER" id="PTHR14218">
    <property type="entry name" value="PROTEASE S8 TRIPEPTIDYL PEPTIDASE I CLN2"/>
    <property type="match status" value="1"/>
</dbReference>
<dbReference type="Pfam" id="PF09286">
    <property type="entry name" value="Pro-kuma_activ"/>
    <property type="match status" value="1"/>
</dbReference>
<keyword evidence="1" id="KW-0732">Signal</keyword>
<dbReference type="GO" id="GO:0006508">
    <property type="term" value="P:proteolysis"/>
    <property type="evidence" value="ECO:0007669"/>
    <property type="project" value="TreeGrafter"/>
</dbReference>
<dbReference type="SUPFAM" id="SSF54897">
    <property type="entry name" value="Protease propeptides/inhibitors"/>
    <property type="match status" value="1"/>
</dbReference>
<feature type="chain" id="PRO_5034300015" evidence="1">
    <location>
        <begin position="22"/>
        <end position="82"/>
    </location>
</feature>